<feature type="region of interest" description="Disordered" evidence="3">
    <location>
        <begin position="171"/>
        <end position="201"/>
    </location>
</feature>
<keyword evidence="2" id="KW-0408">Iron</keyword>
<dbReference type="InterPro" id="IPR045567">
    <property type="entry name" value="CofH/MnqC-like_C"/>
</dbReference>
<evidence type="ECO:0000313" key="6">
    <source>
        <dbReference type="Proteomes" id="UP001214441"/>
    </source>
</evidence>
<dbReference type="RefSeq" id="WP_274040477.1">
    <property type="nucleotide sequence ID" value="NZ_JANCPR020000016.1"/>
</dbReference>
<dbReference type="InterPro" id="IPR013785">
    <property type="entry name" value="Aldolase_TIM"/>
</dbReference>
<dbReference type="PANTHER" id="PTHR43076:SF7">
    <property type="entry name" value="AMINODEOXYFUTALOSINE SYNTHASE"/>
    <property type="match status" value="1"/>
</dbReference>
<sequence>MGTDARAQVEQLDGPDGLGGFGGFDELAIKVRSGEPLSHEDGLALYGSADLAGLGGLAHEVRTRRNGDTVSFAVERVLEITERTDALEAVRRATAWAGEGATTLRLRAGAELAPESAVRVVGALRSALPDPVAVRGFTVADVVRFAALSGAGEGGVLEELAAAGLSALSWDEPRQSTGDAGDAGDTAGTVGTAGTAGGPGLSWADEERTLRLAHARGLPTPATLYFGYGEAAGDRVGRALALRALQQETGGFDVLVPLSPGAPHGVTGAEILTTFAVSRLLCDNVPHLSASWVPHGEQTAQLVLQHGADELSGPVAENAAQAGALGEPGVLVREELLTLIRDSGFRPVERDARRGVLRSYEGLDPERREAPQPMRL</sequence>
<organism evidence="5 6">
    <name type="scientific">Streptomyces iconiensis</name>
    <dbReference type="NCBI Taxonomy" id="1384038"/>
    <lineage>
        <taxon>Bacteria</taxon>
        <taxon>Bacillati</taxon>
        <taxon>Actinomycetota</taxon>
        <taxon>Actinomycetes</taxon>
        <taxon>Kitasatosporales</taxon>
        <taxon>Streptomycetaceae</taxon>
        <taxon>Streptomyces</taxon>
    </lineage>
</organism>
<dbReference type="InterPro" id="IPR058240">
    <property type="entry name" value="rSAM_sf"/>
</dbReference>
<evidence type="ECO:0000256" key="3">
    <source>
        <dbReference type="SAM" id="MobiDB-lite"/>
    </source>
</evidence>
<keyword evidence="2" id="KW-0479">Metal-binding</keyword>
<feature type="compositionally biased region" description="Low complexity" evidence="3">
    <location>
        <begin position="177"/>
        <end position="193"/>
    </location>
</feature>
<keyword evidence="2" id="KW-0004">4Fe-4S</keyword>
<gene>
    <name evidence="5" type="ORF">NMN56_017930</name>
</gene>
<evidence type="ECO:0000256" key="1">
    <source>
        <dbReference type="ARBA" id="ARBA00001966"/>
    </source>
</evidence>
<name>A0ABT6ZY87_9ACTN</name>
<dbReference type="Gene3D" id="3.20.20.70">
    <property type="entry name" value="Aldolase class I"/>
    <property type="match status" value="1"/>
</dbReference>
<reference evidence="5 6" key="1">
    <citation type="submission" date="2023-05" db="EMBL/GenBank/DDBJ databases">
        <title>Streptantibioticus silvisoli sp. nov., acidotolerant actinomycetes 1 from pine litter.</title>
        <authorList>
            <person name="Swiecimska M."/>
            <person name="Golinska P."/>
            <person name="Sangal V."/>
            <person name="Wachnowicz B."/>
            <person name="Goodfellow M."/>
        </authorList>
    </citation>
    <scope>NUCLEOTIDE SEQUENCE [LARGE SCALE GENOMIC DNA]</scope>
    <source>
        <strain evidence="5 6">DSM 42109</strain>
    </source>
</reference>
<keyword evidence="2" id="KW-0411">Iron-sulfur</keyword>
<evidence type="ECO:0000256" key="2">
    <source>
        <dbReference type="ARBA" id="ARBA00022485"/>
    </source>
</evidence>
<protein>
    <recommendedName>
        <fullName evidence="4">CofH/MqnC-like C-terminal domain-containing protein</fullName>
    </recommendedName>
</protein>
<dbReference type="Pfam" id="PF19288">
    <property type="entry name" value="CofH_C"/>
    <property type="match status" value="1"/>
</dbReference>
<comment type="cofactor">
    <cofactor evidence="1">
        <name>[4Fe-4S] cluster</name>
        <dbReference type="ChEBI" id="CHEBI:49883"/>
    </cofactor>
</comment>
<feature type="domain" description="CofH/MqnC-like C-terminal" evidence="4">
    <location>
        <begin position="264"/>
        <end position="352"/>
    </location>
</feature>
<keyword evidence="6" id="KW-1185">Reference proteome</keyword>
<evidence type="ECO:0000313" key="5">
    <source>
        <dbReference type="EMBL" id="MDJ1133812.1"/>
    </source>
</evidence>
<evidence type="ECO:0000259" key="4">
    <source>
        <dbReference type="Pfam" id="PF19288"/>
    </source>
</evidence>
<dbReference type="InterPro" id="IPR034405">
    <property type="entry name" value="F420"/>
</dbReference>
<dbReference type="SUPFAM" id="SSF102114">
    <property type="entry name" value="Radical SAM enzymes"/>
    <property type="match status" value="1"/>
</dbReference>
<dbReference type="Proteomes" id="UP001214441">
    <property type="component" value="Unassembled WGS sequence"/>
</dbReference>
<proteinExistence type="predicted"/>
<dbReference type="PANTHER" id="PTHR43076">
    <property type="entry name" value="FO SYNTHASE (COFH)"/>
    <property type="match status" value="1"/>
</dbReference>
<accession>A0ABT6ZY87</accession>
<comment type="caution">
    <text evidence="5">The sequence shown here is derived from an EMBL/GenBank/DDBJ whole genome shotgun (WGS) entry which is preliminary data.</text>
</comment>
<dbReference type="EMBL" id="JANCPR020000016">
    <property type="protein sequence ID" value="MDJ1133812.1"/>
    <property type="molecule type" value="Genomic_DNA"/>
</dbReference>